<keyword evidence="1" id="KW-1133">Transmembrane helix</keyword>
<feature type="chain" id="PRO_5042532540" description="LPXTG-motif cell wall anchor domain-containing protein" evidence="2">
    <location>
        <begin position="20"/>
        <end position="60"/>
    </location>
</feature>
<accession>A0AAJ5BZL5</accession>
<gene>
    <name evidence="3" type="ORF">SAMEA4412673_01289</name>
</gene>
<reference evidence="3 4" key="1">
    <citation type="submission" date="2017-06" db="EMBL/GenBank/DDBJ databases">
        <authorList>
            <consortium name="Pathogen Informatics"/>
        </authorList>
    </citation>
    <scope>NUCLEOTIDE SEQUENCE [LARGE SCALE GENOMIC DNA]</scope>
    <source>
        <strain evidence="3 4">NCTC12149</strain>
    </source>
</reference>
<evidence type="ECO:0000256" key="1">
    <source>
        <dbReference type="SAM" id="Phobius"/>
    </source>
</evidence>
<protein>
    <recommendedName>
        <fullName evidence="5">LPXTG-motif cell wall anchor domain-containing protein</fullName>
    </recommendedName>
</protein>
<keyword evidence="2" id="KW-0732">Signal</keyword>
<feature type="transmembrane region" description="Helical" evidence="1">
    <location>
        <begin position="35"/>
        <end position="51"/>
    </location>
</feature>
<dbReference type="EMBL" id="LT906468">
    <property type="protein sequence ID" value="SNV46829.1"/>
    <property type="molecule type" value="Genomic_DNA"/>
</dbReference>
<dbReference type="KEGG" id="smiz:4412673_01289"/>
<keyword evidence="1" id="KW-0812">Transmembrane</keyword>
<dbReference type="AlphaFoldDB" id="A0AAJ5BZL5"/>
<name>A0AAJ5BZL5_9SPHI</name>
<keyword evidence="1" id="KW-0472">Membrane</keyword>
<evidence type="ECO:0008006" key="5">
    <source>
        <dbReference type="Google" id="ProtNLM"/>
    </source>
</evidence>
<evidence type="ECO:0000256" key="2">
    <source>
        <dbReference type="SAM" id="SignalP"/>
    </source>
</evidence>
<evidence type="ECO:0000313" key="4">
    <source>
        <dbReference type="Proteomes" id="UP000215355"/>
    </source>
</evidence>
<proteinExistence type="predicted"/>
<sequence>MRKWNVLVLLNAVSIGLFAQDNTNASTSEGSALPYLIIGIIVLTVAIYMLYSRQKRKFND</sequence>
<feature type="signal peptide" evidence="2">
    <location>
        <begin position="1"/>
        <end position="19"/>
    </location>
</feature>
<dbReference type="Proteomes" id="UP000215355">
    <property type="component" value="Chromosome 1"/>
</dbReference>
<organism evidence="3 4">
    <name type="scientific">Sphingobacterium mizutaii</name>
    <dbReference type="NCBI Taxonomy" id="1010"/>
    <lineage>
        <taxon>Bacteria</taxon>
        <taxon>Pseudomonadati</taxon>
        <taxon>Bacteroidota</taxon>
        <taxon>Sphingobacteriia</taxon>
        <taxon>Sphingobacteriales</taxon>
        <taxon>Sphingobacteriaceae</taxon>
        <taxon>Sphingobacterium</taxon>
    </lineage>
</organism>
<evidence type="ECO:0000313" key="3">
    <source>
        <dbReference type="EMBL" id="SNV46829.1"/>
    </source>
</evidence>